<dbReference type="EnsemblMetazoa" id="CLYHEMT008856.1">
    <property type="protein sequence ID" value="CLYHEMP008856.1"/>
    <property type="gene ID" value="CLYHEMG008856"/>
</dbReference>
<sequence>MKLTIGIILFALYTVNAVDLKMCERQHGGLGNWMDWGPCKNKMGYECRHRYCDSPVPKYGGYPCSGETTQYRKIEKVDGGYGPWMKWGACKEVGYQCRFRFCDSPKPMYGGAPCEGDMMEKRMTPAVNGGFGKWMAWGPCSKTCGEGGVQTRHRFCNYPKPMYGGMDCDAKASMETRACPAMYMEACPPPGVLGTKGTYGKCSRGCGGQRQVTYPCNMPEVYSADAKCYMGCANTMQYEKCKCESDGRNVCRSCKSQTDRMIQKYRLNVTDVGLACKLENDLATKICGRLSGGIRDMYPSNDFYFLHCSDDGPWCKPCATRDLVYNPKCGQCEKTRTSPCTGPRKWVKKDAPSSNDQVADILNDADLW</sequence>
<dbReference type="InterPro" id="IPR000884">
    <property type="entry name" value="TSP1_rpt"/>
</dbReference>
<accession>A0A7M5VCY0</accession>
<dbReference type="SMART" id="SM00209">
    <property type="entry name" value="TSP1"/>
    <property type="match status" value="3"/>
</dbReference>
<proteinExistence type="predicted"/>
<dbReference type="Proteomes" id="UP000594262">
    <property type="component" value="Unplaced"/>
</dbReference>
<dbReference type="Gene3D" id="2.20.100.10">
    <property type="entry name" value="Thrombospondin type-1 (TSP1) repeat"/>
    <property type="match status" value="3"/>
</dbReference>
<keyword evidence="1" id="KW-0677">Repeat</keyword>
<keyword evidence="2" id="KW-1015">Disulfide bond</keyword>
<evidence type="ECO:0000256" key="2">
    <source>
        <dbReference type="ARBA" id="ARBA00023157"/>
    </source>
</evidence>
<dbReference type="FunFam" id="2.20.100.10:FF:000001">
    <property type="entry name" value="semaphorin-5A isoform X1"/>
    <property type="match status" value="1"/>
</dbReference>
<evidence type="ECO:0000313" key="4">
    <source>
        <dbReference type="EnsemblMetazoa" id="CLYHEMP008856.1"/>
    </source>
</evidence>
<dbReference type="SUPFAM" id="SSF82895">
    <property type="entry name" value="TSP-1 type 1 repeat"/>
    <property type="match status" value="3"/>
</dbReference>
<keyword evidence="5" id="KW-1185">Reference proteome</keyword>
<dbReference type="AlphaFoldDB" id="A0A7M5VCY0"/>
<dbReference type="InterPro" id="IPR036383">
    <property type="entry name" value="TSP1_rpt_sf"/>
</dbReference>
<dbReference type="Pfam" id="PF00090">
    <property type="entry name" value="TSP_1"/>
    <property type="match status" value="3"/>
</dbReference>
<dbReference type="RefSeq" id="XP_066920088.1">
    <property type="nucleotide sequence ID" value="XM_067063987.1"/>
</dbReference>
<keyword evidence="3" id="KW-0732">Signal</keyword>
<dbReference type="PROSITE" id="PS50092">
    <property type="entry name" value="TSP1"/>
    <property type="match status" value="2"/>
</dbReference>
<evidence type="ECO:0000256" key="1">
    <source>
        <dbReference type="ARBA" id="ARBA00022737"/>
    </source>
</evidence>
<dbReference type="PANTHER" id="PTHR22906">
    <property type="entry name" value="PROPERDIN"/>
    <property type="match status" value="1"/>
</dbReference>
<dbReference type="PANTHER" id="PTHR22906:SF21">
    <property type="entry name" value="SEMA DOMAIN-CONTAINING PROTEIN"/>
    <property type="match status" value="1"/>
</dbReference>
<evidence type="ECO:0000313" key="5">
    <source>
        <dbReference type="Proteomes" id="UP000594262"/>
    </source>
</evidence>
<dbReference type="InterPro" id="IPR052065">
    <property type="entry name" value="Compl_asym_regulator"/>
</dbReference>
<organism evidence="4 5">
    <name type="scientific">Clytia hemisphaerica</name>
    <dbReference type="NCBI Taxonomy" id="252671"/>
    <lineage>
        <taxon>Eukaryota</taxon>
        <taxon>Metazoa</taxon>
        <taxon>Cnidaria</taxon>
        <taxon>Hydrozoa</taxon>
        <taxon>Hydroidolina</taxon>
        <taxon>Leptothecata</taxon>
        <taxon>Obeliida</taxon>
        <taxon>Clytiidae</taxon>
        <taxon>Clytia</taxon>
    </lineage>
</organism>
<dbReference type="GeneID" id="136807404"/>
<evidence type="ECO:0000256" key="3">
    <source>
        <dbReference type="SAM" id="SignalP"/>
    </source>
</evidence>
<dbReference type="OrthoDB" id="446173at2759"/>
<feature type="signal peptide" evidence="3">
    <location>
        <begin position="1"/>
        <end position="17"/>
    </location>
</feature>
<feature type="chain" id="PRO_5029899743" evidence="3">
    <location>
        <begin position="18"/>
        <end position="368"/>
    </location>
</feature>
<reference evidence="4" key="1">
    <citation type="submission" date="2021-01" db="UniProtKB">
        <authorList>
            <consortium name="EnsemblMetazoa"/>
        </authorList>
    </citation>
    <scope>IDENTIFICATION</scope>
</reference>
<name>A0A7M5VCY0_9CNID</name>
<protein>
    <submittedName>
        <fullName evidence="4">Uncharacterized protein</fullName>
    </submittedName>
</protein>